<dbReference type="Proteomes" id="UP001290582">
    <property type="component" value="Unassembled WGS sequence"/>
</dbReference>
<keyword evidence="1" id="KW-1003">Cell membrane</keyword>
<proteinExistence type="predicted"/>
<dbReference type="InterPro" id="IPR006059">
    <property type="entry name" value="SBP"/>
</dbReference>
<keyword evidence="2 6" id="KW-0732">Signal</keyword>
<sequence>MNKKKIISLLLTLICFVFISGCQSKSNKKNVELFIFKPESVKIFEKLAKDYEKLHPDINIEVSAPGDAYAVLKTRIVKGKIPDLIGLGGEQYYVEYAKSGIFEDLTNDPMMKSINPAYLESVKNLEHSENIHALPFVANVSGVLYNKALFEAEGLTIPQTWNELIALCQKLKSENKLPFYLGYKDDWTIMQAFNPLAANLMDDQAFNFTTNQYKKYNDQYSDVLAKLKTLIDYSQGDVFSYNYNDATIAFAKGESYMYLQGNWAIPMILQTNPSLNLDMFPFPAEDEKGSPSVSGIDIVFSIAKKSKYSKEAKDFLKYLISKDAYQTYIDDQFAISTLKGNTSYASQLQGVSQNLQDGNLKLAPQYLFPTEVGLNALIQTYLINNNEPAFIKELNHRLAIIDQ</sequence>
<dbReference type="PANTHER" id="PTHR43649">
    <property type="entry name" value="ARABINOSE-BINDING PROTEIN-RELATED"/>
    <property type="match status" value="1"/>
</dbReference>
<dbReference type="PROSITE" id="PS51257">
    <property type="entry name" value="PROKAR_LIPOPROTEIN"/>
    <property type="match status" value="1"/>
</dbReference>
<evidence type="ECO:0000256" key="2">
    <source>
        <dbReference type="ARBA" id="ARBA00022729"/>
    </source>
</evidence>
<dbReference type="EMBL" id="JAXOGL010000013">
    <property type="protein sequence ID" value="MDZ5598252.1"/>
    <property type="molecule type" value="Genomic_DNA"/>
</dbReference>
<keyword evidence="4" id="KW-0564">Palmitate</keyword>
<evidence type="ECO:0000256" key="5">
    <source>
        <dbReference type="ARBA" id="ARBA00023288"/>
    </source>
</evidence>
<dbReference type="Gene3D" id="3.40.190.10">
    <property type="entry name" value="Periplasmic binding protein-like II"/>
    <property type="match status" value="2"/>
</dbReference>
<evidence type="ECO:0000256" key="4">
    <source>
        <dbReference type="ARBA" id="ARBA00023139"/>
    </source>
</evidence>
<dbReference type="PANTHER" id="PTHR43649:SF33">
    <property type="entry name" value="POLYGALACTURONAN_RHAMNOGALACTURONAN-BINDING PROTEIN YTCQ"/>
    <property type="match status" value="1"/>
</dbReference>
<accession>A0AAW9JLQ0</accession>
<evidence type="ECO:0000313" key="7">
    <source>
        <dbReference type="EMBL" id="MDZ5598252.1"/>
    </source>
</evidence>
<dbReference type="Pfam" id="PF01547">
    <property type="entry name" value="SBP_bac_1"/>
    <property type="match status" value="1"/>
</dbReference>
<dbReference type="RefSeq" id="WP_104775434.1">
    <property type="nucleotide sequence ID" value="NZ_JAXOGD010000029.1"/>
</dbReference>
<keyword evidence="3" id="KW-0472">Membrane</keyword>
<feature type="chain" id="PRO_5043993014" evidence="6">
    <location>
        <begin position="25"/>
        <end position="403"/>
    </location>
</feature>
<evidence type="ECO:0000256" key="6">
    <source>
        <dbReference type="SAM" id="SignalP"/>
    </source>
</evidence>
<gene>
    <name evidence="7" type="ORF">U1294_08460</name>
</gene>
<keyword evidence="5" id="KW-0449">Lipoprotein</keyword>
<dbReference type="AlphaFoldDB" id="A0AAW9JLQ0"/>
<dbReference type="InterPro" id="IPR050490">
    <property type="entry name" value="Bact_solute-bd_prot1"/>
</dbReference>
<evidence type="ECO:0000256" key="3">
    <source>
        <dbReference type="ARBA" id="ARBA00023136"/>
    </source>
</evidence>
<comment type="caution">
    <text evidence="7">The sequence shown here is derived from an EMBL/GenBank/DDBJ whole genome shotgun (WGS) entry which is preliminary data.</text>
</comment>
<dbReference type="SUPFAM" id="SSF53850">
    <property type="entry name" value="Periplasmic binding protein-like II"/>
    <property type="match status" value="1"/>
</dbReference>
<feature type="signal peptide" evidence="6">
    <location>
        <begin position="1"/>
        <end position="24"/>
    </location>
</feature>
<protein>
    <submittedName>
        <fullName evidence="7">Extracellular solute-binding protein</fullName>
    </submittedName>
</protein>
<evidence type="ECO:0000313" key="8">
    <source>
        <dbReference type="Proteomes" id="UP001290582"/>
    </source>
</evidence>
<organism evidence="7 8">
    <name type="scientific">Enterococcus cecorum</name>
    <dbReference type="NCBI Taxonomy" id="44008"/>
    <lineage>
        <taxon>Bacteria</taxon>
        <taxon>Bacillati</taxon>
        <taxon>Bacillota</taxon>
        <taxon>Bacilli</taxon>
        <taxon>Lactobacillales</taxon>
        <taxon>Enterococcaceae</taxon>
        <taxon>Enterococcus</taxon>
    </lineage>
</organism>
<reference evidence="7" key="1">
    <citation type="submission" date="2023-12" db="EMBL/GenBank/DDBJ databases">
        <title>Molecular genomic analyses of Enterococcus cecorum from sepsis oubreaks in broilers.</title>
        <authorList>
            <person name="Rhoads D."/>
            <person name="Alrubaye A."/>
        </authorList>
    </citation>
    <scope>NUCLEOTIDE SEQUENCE</scope>
    <source>
        <strain evidence="7">1755</strain>
    </source>
</reference>
<evidence type="ECO:0000256" key="1">
    <source>
        <dbReference type="ARBA" id="ARBA00022475"/>
    </source>
</evidence>
<name>A0AAW9JLQ0_9ENTE</name>